<organism evidence="2 3">
    <name type="scientific">Aquibacillus halophilus</name>
    <dbReference type="NCBI Taxonomy" id="930132"/>
    <lineage>
        <taxon>Bacteria</taxon>
        <taxon>Bacillati</taxon>
        <taxon>Bacillota</taxon>
        <taxon>Bacilli</taxon>
        <taxon>Bacillales</taxon>
        <taxon>Bacillaceae</taxon>
        <taxon>Aquibacillus</taxon>
    </lineage>
</organism>
<feature type="domain" description="Thoeris protein ThsB TIR-like" evidence="1">
    <location>
        <begin position="6"/>
        <end position="102"/>
    </location>
</feature>
<gene>
    <name evidence="2" type="ORF">GH741_05120</name>
</gene>
<dbReference type="AlphaFoldDB" id="A0A6A8D8G9"/>
<dbReference type="Pfam" id="PF08937">
    <property type="entry name" value="ThsB_TIR"/>
    <property type="match status" value="1"/>
</dbReference>
<dbReference type="SUPFAM" id="SSF52206">
    <property type="entry name" value="Hypothetical protein MTH538"/>
    <property type="match status" value="1"/>
</dbReference>
<comment type="caution">
    <text evidence="2">The sequence shown here is derived from an EMBL/GenBank/DDBJ whole genome shotgun (WGS) entry which is preliminary data.</text>
</comment>
<proteinExistence type="predicted"/>
<dbReference type="InterPro" id="IPR036490">
    <property type="entry name" value="ThsB_TIR-like_sf"/>
</dbReference>
<dbReference type="OrthoDB" id="9811746at2"/>
<protein>
    <recommendedName>
        <fullName evidence="1">Thoeris protein ThsB TIR-like domain-containing protein</fullName>
    </recommendedName>
</protein>
<dbReference type="InterPro" id="IPR015032">
    <property type="entry name" value="ThsB__TIR-like_domain"/>
</dbReference>
<reference evidence="2" key="1">
    <citation type="submission" date="2019-11" db="EMBL/GenBank/DDBJ databases">
        <authorList>
            <person name="Li J."/>
        </authorList>
    </citation>
    <scope>NUCLEOTIDE SEQUENCE</scope>
    <source>
        <strain evidence="2">B6B</strain>
    </source>
</reference>
<dbReference type="RefSeq" id="WP_153735708.1">
    <property type="nucleotide sequence ID" value="NZ_WJNG01000003.1"/>
</dbReference>
<name>A0A6A8D8G9_9BACI</name>
<evidence type="ECO:0000313" key="3">
    <source>
        <dbReference type="Proteomes" id="UP000799092"/>
    </source>
</evidence>
<evidence type="ECO:0000313" key="2">
    <source>
        <dbReference type="EMBL" id="MRH42055.1"/>
    </source>
</evidence>
<sequence>MARRTFFSFHYQRDVWRANVVRNSGVVIGSSAAGFYDASLWEEAKKKGDVEIKKMIDEGLRNTSVTVVLIGAKSAGRKYINYEIEQSIKRGNGILGIHVHNIKNKDGETDEKGAVPTKLINGGYKVYNWPFDSDKFSKWVDDAYNAAN</sequence>
<evidence type="ECO:0000259" key="1">
    <source>
        <dbReference type="Pfam" id="PF08937"/>
    </source>
</evidence>
<accession>A0A6A8D8G9</accession>
<dbReference type="Gene3D" id="3.40.50.11200">
    <property type="match status" value="1"/>
</dbReference>
<dbReference type="Proteomes" id="UP000799092">
    <property type="component" value="Unassembled WGS sequence"/>
</dbReference>
<dbReference type="EMBL" id="WJNG01000003">
    <property type="protein sequence ID" value="MRH42055.1"/>
    <property type="molecule type" value="Genomic_DNA"/>
</dbReference>
<keyword evidence="3" id="KW-1185">Reference proteome</keyword>